<evidence type="ECO:0000313" key="15">
    <source>
        <dbReference type="Proteomes" id="UP000185511"/>
    </source>
</evidence>
<dbReference type="SUPFAM" id="SSF55961">
    <property type="entry name" value="Bet v1-like"/>
    <property type="match status" value="1"/>
</dbReference>
<dbReference type="GO" id="GO:0006281">
    <property type="term" value="P:DNA repair"/>
    <property type="evidence" value="ECO:0007669"/>
    <property type="project" value="UniProtKB-KW"/>
</dbReference>
<dbReference type="GO" id="GO:0044716">
    <property type="term" value="F:8-oxo-GDP phosphatase activity"/>
    <property type="evidence" value="ECO:0007669"/>
    <property type="project" value="TreeGrafter"/>
</dbReference>
<evidence type="ECO:0000256" key="6">
    <source>
        <dbReference type="ARBA" id="ARBA00022763"/>
    </source>
</evidence>
<dbReference type="GO" id="GO:0046872">
    <property type="term" value="F:metal ion binding"/>
    <property type="evidence" value="ECO:0007669"/>
    <property type="project" value="UniProtKB-KW"/>
</dbReference>
<dbReference type="InterPro" id="IPR047127">
    <property type="entry name" value="MutT-like"/>
</dbReference>
<comment type="cofactor">
    <cofactor evidence="1">
        <name>Mg(2+)</name>
        <dbReference type="ChEBI" id="CHEBI:18420"/>
    </cofactor>
</comment>
<name>A0AAC9PQC8_9PSEU</name>
<dbReference type="GO" id="GO:0006260">
    <property type="term" value="P:DNA replication"/>
    <property type="evidence" value="ECO:0007669"/>
    <property type="project" value="UniProtKB-KW"/>
</dbReference>
<dbReference type="PRINTS" id="PR00502">
    <property type="entry name" value="NUDIXFAMILY"/>
</dbReference>
<sequence>MPLLRTSTLIEAEPPTVAAALRMNLEAARTEAAGVRIETAGGRALLGEGDLLSFDVPTWLGARVPVRTRLTTVRPTELRAEAVPGSRWQLDHRITLAVTGAGTLLTESLRWSWTGGALDGLLDAVAARRMILRLFAARETSVRAVAGRLRDAEVVVGAAVLRGATVLAAQRAKPSSLAGRWELPGGSVESGETEQDAVKRECREELGVRVRVGARIGPDLPLRDGRVLRIYLAQLEKGQAPAPDRAKYDGAGSDGPGVVVPGPAGPGDGGQGPAGSTPVAADPVQSEPGDLAAARPPAGSRPPDDGAGGAAARPEAAEPEAREHRELRWLPADRLGEVDWLPADLDVLPDLGRLLTERAARRRTKEGIPR</sequence>
<dbReference type="PANTHER" id="PTHR47707:SF1">
    <property type="entry name" value="NUDIX HYDROLASE FAMILY PROTEIN"/>
    <property type="match status" value="1"/>
</dbReference>
<keyword evidence="9" id="KW-0234">DNA repair</keyword>
<dbReference type="Proteomes" id="UP000185511">
    <property type="component" value="Chromosome"/>
</dbReference>
<evidence type="ECO:0000256" key="7">
    <source>
        <dbReference type="ARBA" id="ARBA00022801"/>
    </source>
</evidence>
<evidence type="ECO:0000256" key="9">
    <source>
        <dbReference type="ARBA" id="ARBA00023204"/>
    </source>
</evidence>
<gene>
    <name evidence="14" type="ORF">UA74_04355</name>
</gene>
<dbReference type="GO" id="GO:0044715">
    <property type="term" value="F:8-oxo-dGDP phosphatase activity"/>
    <property type="evidence" value="ECO:0007669"/>
    <property type="project" value="TreeGrafter"/>
</dbReference>
<keyword evidence="3" id="KW-0515">Mutator protein</keyword>
<evidence type="ECO:0000256" key="5">
    <source>
        <dbReference type="ARBA" id="ARBA00022723"/>
    </source>
</evidence>
<accession>A0AAC9PQC8</accession>
<protein>
    <recommendedName>
        <fullName evidence="11">8-oxo-dGTP diphosphatase</fullName>
        <ecNumber evidence="11">3.6.1.55</ecNumber>
    </recommendedName>
</protein>
<dbReference type="Gene3D" id="3.90.79.10">
    <property type="entry name" value="Nucleoside Triphosphate Pyrophosphohydrolase"/>
    <property type="match status" value="1"/>
</dbReference>
<keyword evidence="7" id="KW-0378">Hydrolase</keyword>
<dbReference type="InterPro" id="IPR015797">
    <property type="entry name" value="NUDIX_hydrolase-like_dom_sf"/>
</dbReference>
<dbReference type="KEGG" id="acad:UA74_04355"/>
<dbReference type="PANTHER" id="PTHR47707">
    <property type="entry name" value="8-OXO-DGTP DIPHOSPHATASE"/>
    <property type="match status" value="1"/>
</dbReference>
<dbReference type="PROSITE" id="PS51462">
    <property type="entry name" value="NUDIX"/>
    <property type="match status" value="1"/>
</dbReference>
<evidence type="ECO:0000256" key="8">
    <source>
        <dbReference type="ARBA" id="ARBA00022842"/>
    </source>
</evidence>
<comment type="similarity">
    <text evidence="2">Belongs to the Nudix hydrolase family.</text>
</comment>
<evidence type="ECO:0000256" key="2">
    <source>
        <dbReference type="ARBA" id="ARBA00005582"/>
    </source>
</evidence>
<proteinExistence type="inferred from homology"/>
<evidence type="ECO:0000256" key="11">
    <source>
        <dbReference type="ARBA" id="ARBA00038905"/>
    </source>
</evidence>
<comment type="catalytic activity">
    <reaction evidence="10">
        <text>8-oxo-dGTP + H2O = 8-oxo-dGMP + diphosphate + H(+)</text>
        <dbReference type="Rhea" id="RHEA:31575"/>
        <dbReference type="ChEBI" id="CHEBI:15377"/>
        <dbReference type="ChEBI" id="CHEBI:15378"/>
        <dbReference type="ChEBI" id="CHEBI:33019"/>
        <dbReference type="ChEBI" id="CHEBI:63224"/>
        <dbReference type="ChEBI" id="CHEBI:77896"/>
        <dbReference type="EC" id="3.6.1.55"/>
    </reaction>
</comment>
<evidence type="ECO:0000256" key="12">
    <source>
        <dbReference type="SAM" id="MobiDB-lite"/>
    </source>
</evidence>
<dbReference type="AlphaFoldDB" id="A0AAC9PQC8"/>
<reference evidence="15" key="1">
    <citation type="submission" date="2016-06" db="EMBL/GenBank/DDBJ databases">
        <title>Complete genome sequence of Actinoalloteichus fjordicus DSM 46855 (=ADI127-17), type strain of the new species Actinoalloteichus fjordicus.</title>
        <authorList>
            <person name="Ruckert C."/>
            <person name="Nouioui I."/>
            <person name="Willmese J."/>
            <person name="van Wezel G."/>
            <person name="Klenk H.-P."/>
            <person name="Kalinowski J."/>
            <person name="Zotchev S.B."/>
        </authorList>
    </citation>
    <scope>NUCLEOTIDE SEQUENCE [LARGE SCALE GENOMIC DNA]</scope>
    <source>
        <strain evidence="15">ADI127-7</strain>
    </source>
</reference>
<keyword evidence="6" id="KW-0227">DNA damage</keyword>
<dbReference type="InterPro" id="IPR000086">
    <property type="entry name" value="NUDIX_hydrolase_dom"/>
</dbReference>
<dbReference type="SUPFAM" id="SSF55811">
    <property type="entry name" value="Nudix"/>
    <property type="match status" value="1"/>
</dbReference>
<evidence type="ECO:0000256" key="4">
    <source>
        <dbReference type="ARBA" id="ARBA00022705"/>
    </source>
</evidence>
<keyword evidence="8" id="KW-0460">Magnesium</keyword>
<dbReference type="GO" id="GO:0035539">
    <property type="term" value="F:8-oxo-7,8-dihydrodeoxyguanosine triphosphate pyrophosphatase activity"/>
    <property type="evidence" value="ECO:0007669"/>
    <property type="project" value="UniProtKB-EC"/>
</dbReference>
<dbReference type="EC" id="3.6.1.55" evidence="11"/>
<keyword evidence="15" id="KW-1185">Reference proteome</keyword>
<evidence type="ECO:0000256" key="3">
    <source>
        <dbReference type="ARBA" id="ARBA00022457"/>
    </source>
</evidence>
<evidence type="ECO:0000256" key="10">
    <source>
        <dbReference type="ARBA" id="ARBA00035861"/>
    </source>
</evidence>
<organism evidence="14 15">
    <name type="scientific">Actinoalloteichus fjordicus</name>
    <dbReference type="NCBI Taxonomy" id="1612552"/>
    <lineage>
        <taxon>Bacteria</taxon>
        <taxon>Bacillati</taxon>
        <taxon>Actinomycetota</taxon>
        <taxon>Actinomycetes</taxon>
        <taxon>Pseudonocardiales</taxon>
        <taxon>Pseudonocardiaceae</taxon>
        <taxon>Actinoalloteichus</taxon>
    </lineage>
</organism>
<dbReference type="EMBL" id="CP016076">
    <property type="protein sequence ID" value="APU12950.1"/>
    <property type="molecule type" value="Genomic_DNA"/>
</dbReference>
<evidence type="ECO:0000259" key="13">
    <source>
        <dbReference type="PROSITE" id="PS51462"/>
    </source>
</evidence>
<evidence type="ECO:0000313" key="14">
    <source>
        <dbReference type="EMBL" id="APU12950.1"/>
    </source>
</evidence>
<dbReference type="GO" id="GO:0008413">
    <property type="term" value="F:8-oxo-7,8-dihydroguanosine triphosphate pyrophosphatase activity"/>
    <property type="evidence" value="ECO:0007669"/>
    <property type="project" value="TreeGrafter"/>
</dbReference>
<evidence type="ECO:0000256" key="1">
    <source>
        <dbReference type="ARBA" id="ARBA00001946"/>
    </source>
</evidence>
<keyword evidence="5" id="KW-0479">Metal-binding</keyword>
<feature type="compositionally biased region" description="Basic and acidic residues" evidence="12">
    <location>
        <begin position="315"/>
        <end position="328"/>
    </location>
</feature>
<feature type="region of interest" description="Disordered" evidence="12">
    <location>
        <begin position="239"/>
        <end position="328"/>
    </location>
</feature>
<keyword evidence="4" id="KW-0235">DNA replication</keyword>
<feature type="domain" description="Nudix hydrolase" evidence="13">
    <location>
        <begin position="151"/>
        <end position="355"/>
    </location>
</feature>
<dbReference type="Pfam" id="PF00293">
    <property type="entry name" value="NUDIX"/>
    <property type="match status" value="1"/>
</dbReference>
<dbReference type="InterPro" id="IPR020476">
    <property type="entry name" value="Nudix_hydrolase"/>
</dbReference>
<dbReference type="RefSeq" id="WP_075763843.1">
    <property type="nucleotide sequence ID" value="NZ_CP016076.1"/>
</dbReference>